<accession>A0A9W4GG78</accession>
<feature type="region of interest" description="Disordered" evidence="8">
    <location>
        <begin position="487"/>
        <end position="513"/>
    </location>
</feature>
<comment type="catalytic activity">
    <reaction evidence="7">
        <text>[phosphate](n+1) + n H2O = (n+1) phosphate + n H(+)</text>
        <dbReference type="Rhea" id="RHEA:22452"/>
        <dbReference type="Rhea" id="RHEA-COMP:14280"/>
        <dbReference type="ChEBI" id="CHEBI:15377"/>
        <dbReference type="ChEBI" id="CHEBI:15378"/>
        <dbReference type="ChEBI" id="CHEBI:16838"/>
        <dbReference type="ChEBI" id="CHEBI:43474"/>
        <dbReference type="EC" id="3.6.1.10"/>
    </reaction>
</comment>
<keyword evidence="2" id="KW-0812">Transmembrane</keyword>
<evidence type="ECO:0000259" key="9">
    <source>
        <dbReference type="Pfam" id="PF00149"/>
    </source>
</evidence>
<dbReference type="GO" id="GO:0008081">
    <property type="term" value="F:phosphoric diester hydrolase activity"/>
    <property type="evidence" value="ECO:0007669"/>
    <property type="project" value="TreeGrafter"/>
</dbReference>
<dbReference type="InterPro" id="IPR012358">
    <property type="entry name" value="EndopolyPtase_N1"/>
</dbReference>
<keyword evidence="5 7" id="KW-0472">Membrane</keyword>
<dbReference type="EMBL" id="CAJHIT010000007">
    <property type="protein sequence ID" value="CAD6503573.1"/>
    <property type="molecule type" value="Genomic_DNA"/>
</dbReference>
<evidence type="ECO:0000256" key="3">
    <source>
        <dbReference type="ARBA" id="ARBA00022801"/>
    </source>
</evidence>
<keyword evidence="6" id="KW-0325">Glycoprotein</keyword>
<sequence length="694" mass="79068">MLLGLQGFFERDSEPSIFPEISLFILIAAGKGQPSACSRKHSCGTLGNSAAQASFQNSITTTPLRRLKDLHPDPFYKAHTSTEEADACHRGIGFSGLYGAETSDCDSPSSLINATFKWIEENIKDEIDFILWTGDSSRHDNDIKIPRTQEEVLKSNQWIVSKFLEVFGKEEDPSELIIPIVSTFGNNDMLPHNVMLAGPNQWLDTYASMWSSFIPKDQIPDFQKGGGYVVEVIPGNLAVLSLNTMYFFTHNVEVNGCSDQSDPGYGHMEWFREQLQLIREKGLKVIIVGHVPPARTPSKTLWYETCWQKYTLWLQKYRDVVIGGFFGHMNIDHFLLHDTKDISIDIIDGDKISSMRTMMDEELTIESTNDYLRELRKQWTKLPTQVSTLQYPNESDNPYKHLERPENSLKDIGGPWGERYQISFVSPSVVPNFLPTLRVMEYNISGLNSDKTWDEMRTHAMGLVNWPKAEADHKPNTFSVNSKIEEKSRSNAHPGLRNSKVNIPSPPSKTSLPGPAYSPQTFTLLGYTQYFANLTDLNNDSAQRDEEIKISKWLPGRNRGKIPKHEPRPKKFEYCVEYDTSTDTLYNLKDLTVRSYLKLAQRMGNLKPKKSDHAPFSPAGGNRNVYSDKYRQESAEIMKKHRSNKGPKKVIKNKVWLRFIWRAFVGTLEEADIKVIQGDSISEKNSLDPYEDEL</sequence>
<proteinExistence type="predicted"/>
<gene>
    <name evidence="10" type="ORF">BGTH12_LOCUS4931</name>
</gene>
<comment type="caution">
    <text evidence="10">The sequence shown here is derived from an EMBL/GenBank/DDBJ whole genome shotgun (WGS) entry which is preliminary data.</text>
</comment>
<evidence type="ECO:0000256" key="1">
    <source>
        <dbReference type="ARBA" id="ARBA00004370"/>
    </source>
</evidence>
<organism evidence="10 11">
    <name type="scientific">Blumeria graminis f. sp. triticale</name>
    <dbReference type="NCBI Taxonomy" id="1689686"/>
    <lineage>
        <taxon>Eukaryota</taxon>
        <taxon>Fungi</taxon>
        <taxon>Dikarya</taxon>
        <taxon>Ascomycota</taxon>
        <taxon>Pezizomycotina</taxon>
        <taxon>Leotiomycetes</taxon>
        <taxon>Erysiphales</taxon>
        <taxon>Erysiphaceae</taxon>
        <taxon>Blumeria</taxon>
    </lineage>
</organism>
<dbReference type="AlphaFoldDB" id="A0A9W4GG78"/>
<dbReference type="PANTHER" id="PTHR10340">
    <property type="entry name" value="SPHINGOMYELIN PHOSPHODIESTERASE"/>
    <property type="match status" value="1"/>
</dbReference>
<evidence type="ECO:0000256" key="8">
    <source>
        <dbReference type="SAM" id="MobiDB-lite"/>
    </source>
</evidence>
<dbReference type="InterPro" id="IPR004843">
    <property type="entry name" value="Calcineurin-like_PHP"/>
</dbReference>
<evidence type="ECO:0000256" key="6">
    <source>
        <dbReference type="ARBA" id="ARBA00023180"/>
    </source>
</evidence>
<dbReference type="PANTHER" id="PTHR10340:SF55">
    <property type="entry name" value="ENDOPOLYPHOSPHATASE"/>
    <property type="match status" value="1"/>
</dbReference>
<evidence type="ECO:0000313" key="10">
    <source>
        <dbReference type="EMBL" id="CAD6503573.1"/>
    </source>
</evidence>
<evidence type="ECO:0000256" key="4">
    <source>
        <dbReference type="ARBA" id="ARBA00022989"/>
    </source>
</evidence>
<name>A0A9W4GG78_BLUGR</name>
<dbReference type="Pfam" id="PF00149">
    <property type="entry name" value="Metallophos"/>
    <property type="match status" value="1"/>
</dbReference>
<evidence type="ECO:0000256" key="2">
    <source>
        <dbReference type="ARBA" id="ARBA00022692"/>
    </source>
</evidence>
<feature type="domain" description="Calcineurin-like phosphoesterase" evidence="9">
    <location>
        <begin position="112"/>
        <end position="324"/>
    </location>
</feature>
<keyword evidence="7" id="KW-0926">Vacuole</keyword>
<keyword evidence="3 7" id="KW-0378">Hydrolase</keyword>
<dbReference type="GO" id="GO:0004309">
    <property type="term" value="F:exopolyphosphatase activity"/>
    <property type="evidence" value="ECO:0007669"/>
    <property type="project" value="TreeGrafter"/>
</dbReference>
<evidence type="ECO:0000313" key="11">
    <source>
        <dbReference type="Proteomes" id="UP000683417"/>
    </source>
</evidence>
<reference evidence="10" key="1">
    <citation type="submission" date="2020-10" db="EMBL/GenBank/DDBJ databases">
        <authorList>
            <person name="Muller C M."/>
        </authorList>
    </citation>
    <scope>NUCLEOTIDE SEQUENCE</scope>
    <source>
        <strain evidence="10">THUN-12</strain>
    </source>
</reference>
<dbReference type="Proteomes" id="UP000683417">
    <property type="component" value="Unassembled WGS sequence"/>
</dbReference>
<dbReference type="GO" id="GO:0000324">
    <property type="term" value="C:fungal-type vacuole"/>
    <property type="evidence" value="ECO:0007669"/>
    <property type="project" value="TreeGrafter"/>
</dbReference>
<dbReference type="PIRSF" id="PIRSF027093">
    <property type="entry name" value="EndopolyPtase_N1"/>
    <property type="match status" value="1"/>
</dbReference>
<protein>
    <recommendedName>
        <fullName evidence="7">Endopolyphosphatase</fullName>
        <ecNumber evidence="7">3.6.1.10</ecNumber>
    </recommendedName>
</protein>
<evidence type="ECO:0000256" key="7">
    <source>
        <dbReference type="PIRNR" id="PIRNR027093"/>
    </source>
</evidence>
<comment type="function">
    <text evidence="7">Catalyzes the hydrolysis of inorganic polyphosphate (polyP) chains of many hundreds of phosphate residues into shorter lengths.</text>
</comment>
<dbReference type="EC" id="3.6.1.10" evidence="7"/>
<dbReference type="GO" id="GO:0006798">
    <property type="term" value="P:polyphosphate catabolic process"/>
    <property type="evidence" value="ECO:0007669"/>
    <property type="project" value="TreeGrafter"/>
</dbReference>
<keyword evidence="4" id="KW-1133">Transmembrane helix</keyword>
<comment type="subcellular location">
    <subcellularLocation>
        <location evidence="1">Membrane</location>
    </subcellularLocation>
    <subcellularLocation>
        <location evidence="7">Vacuole membrane</location>
    </subcellularLocation>
</comment>
<evidence type="ECO:0000256" key="5">
    <source>
        <dbReference type="ARBA" id="ARBA00023136"/>
    </source>
</evidence>
<dbReference type="GO" id="GO:0000298">
    <property type="term" value="F:endopolyphosphatase activity"/>
    <property type="evidence" value="ECO:0007669"/>
    <property type="project" value="TreeGrafter"/>
</dbReference>